<sequence length="271" mass="29780">MKKLSLLSFLLVFSMLLAACGTNDQNNGSDEGASEEKKTLRVVTDAAYAPFEYMDGDKIVGFDVDFVNAVAKEAGYEVEIVHVGWEPVFVELEDKIADFAVSAITINDERKESYDFSHAYFLSTNKILVPEGSDIKSAADLKDKKVAVQNGTTGQEAIESVLGQNNPNIKKFENTVLAIMELKGGGADAVVADNTVVEEYAKNNPDDKFVVVEDADAFAAEYYGLMFPKDSELTAEINEAINAIYENGTYAEIYKEWFGSEPDLEDLKAQQ</sequence>
<dbReference type="Gene3D" id="3.40.190.10">
    <property type="entry name" value="Periplasmic binding protein-like II"/>
    <property type="match status" value="2"/>
</dbReference>
<reference evidence="10 11" key="1">
    <citation type="submission" date="2024-09" db="EMBL/GenBank/DDBJ databases">
        <authorList>
            <person name="Sun Q."/>
            <person name="Mori K."/>
        </authorList>
    </citation>
    <scope>NUCLEOTIDE SEQUENCE [LARGE SCALE GENOMIC DNA]</scope>
    <source>
        <strain evidence="10 11">CGMCC 1.9126</strain>
    </source>
</reference>
<accession>A0ABV6KX81</accession>
<keyword evidence="11" id="KW-1185">Reference proteome</keyword>
<dbReference type="SUPFAM" id="SSF53850">
    <property type="entry name" value="Periplasmic binding protein-like II"/>
    <property type="match status" value="1"/>
</dbReference>
<evidence type="ECO:0000256" key="6">
    <source>
        <dbReference type="RuleBase" id="RU003744"/>
    </source>
</evidence>
<evidence type="ECO:0000256" key="3">
    <source>
        <dbReference type="ARBA" id="ARBA00022729"/>
    </source>
</evidence>
<evidence type="ECO:0000313" key="11">
    <source>
        <dbReference type="Proteomes" id="UP001589738"/>
    </source>
</evidence>
<evidence type="ECO:0000256" key="2">
    <source>
        <dbReference type="ARBA" id="ARBA00010333"/>
    </source>
</evidence>
<dbReference type="Proteomes" id="UP001589738">
    <property type="component" value="Unassembled WGS sequence"/>
</dbReference>
<dbReference type="Pfam" id="PF00497">
    <property type="entry name" value="SBP_bac_3"/>
    <property type="match status" value="1"/>
</dbReference>
<feature type="domain" description="Ionotropic glutamate receptor C-terminal" evidence="9">
    <location>
        <begin position="39"/>
        <end position="260"/>
    </location>
</feature>
<dbReference type="InterPro" id="IPR001638">
    <property type="entry name" value="Solute-binding_3/MltF_N"/>
</dbReference>
<gene>
    <name evidence="10" type="ORF">ACFFHF_20715</name>
</gene>
<evidence type="ECO:0000256" key="5">
    <source>
        <dbReference type="ARBA" id="ARBA00023288"/>
    </source>
</evidence>
<dbReference type="SMART" id="SM00079">
    <property type="entry name" value="PBPe"/>
    <property type="match status" value="1"/>
</dbReference>
<feature type="domain" description="Solute-binding protein family 3/N-terminal" evidence="8">
    <location>
        <begin position="39"/>
        <end position="261"/>
    </location>
</feature>
<evidence type="ECO:0000313" key="10">
    <source>
        <dbReference type="EMBL" id="MFC0477617.1"/>
    </source>
</evidence>
<proteinExistence type="inferred from homology"/>
<keyword evidence="4" id="KW-0564">Palmitate</keyword>
<feature type="signal peptide" evidence="7">
    <location>
        <begin position="1"/>
        <end position="18"/>
    </location>
</feature>
<dbReference type="PANTHER" id="PTHR35936:SF17">
    <property type="entry name" value="ARGININE-BINDING EXTRACELLULAR PROTEIN ARTP"/>
    <property type="match status" value="1"/>
</dbReference>
<evidence type="ECO:0000256" key="4">
    <source>
        <dbReference type="ARBA" id="ARBA00023139"/>
    </source>
</evidence>
<evidence type="ECO:0000256" key="1">
    <source>
        <dbReference type="ARBA" id="ARBA00004196"/>
    </source>
</evidence>
<organism evidence="10 11">
    <name type="scientific">Robertmurraya beringensis</name>
    <dbReference type="NCBI Taxonomy" id="641660"/>
    <lineage>
        <taxon>Bacteria</taxon>
        <taxon>Bacillati</taxon>
        <taxon>Bacillota</taxon>
        <taxon>Bacilli</taxon>
        <taxon>Bacillales</taxon>
        <taxon>Bacillaceae</taxon>
        <taxon>Robertmurraya</taxon>
    </lineage>
</organism>
<dbReference type="PROSITE" id="PS51257">
    <property type="entry name" value="PROKAR_LIPOPROTEIN"/>
    <property type="match status" value="1"/>
</dbReference>
<evidence type="ECO:0000259" key="9">
    <source>
        <dbReference type="SMART" id="SM00079"/>
    </source>
</evidence>
<dbReference type="EMBL" id="JBHLUU010000123">
    <property type="protein sequence ID" value="MFC0477617.1"/>
    <property type="molecule type" value="Genomic_DNA"/>
</dbReference>
<dbReference type="PANTHER" id="PTHR35936">
    <property type="entry name" value="MEMBRANE-BOUND LYTIC MUREIN TRANSGLYCOSYLASE F"/>
    <property type="match status" value="1"/>
</dbReference>
<dbReference type="PROSITE" id="PS01039">
    <property type="entry name" value="SBP_BACTERIAL_3"/>
    <property type="match status" value="1"/>
</dbReference>
<evidence type="ECO:0000256" key="7">
    <source>
        <dbReference type="SAM" id="SignalP"/>
    </source>
</evidence>
<dbReference type="InterPro" id="IPR001320">
    <property type="entry name" value="Iontro_rcpt_C"/>
</dbReference>
<keyword evidence="5" id="KW-0449">Lipoprotein</keyword>
<evidence type="ECO:0000259" key="8">
    <source>
        <dbReference type="SMART" id="SM00062"/>
    </source>
</evidence>
<dbReference type="InterPro" id="IPR018313">
    <property type="entry name" value="SBP_3_CS"/>
</dbReference>
<name>A0ABV6KX81_9BACI</name>
<keyword evidence="3 7" id="KW-0732">Signal</keyword>
<protein>
    <submittedName>
        <fullName evidence="10">Basic amino acid ABC transporter substrate-binding protein</fullName>
    </submittedName>
</protein>
<comment type="similarity">
    <text evidence="2 6">Belongs to the bacterial solute-binding protein 3 family.</text>
</comment>
<comment type="caution">
    <text evidence="10">The sequence shown here is derived from an EMBL/GenBank/DDBJ whole genome shotgun (WGS) entry which is preliminary data.</text>
</comment>
<dbReference type="CDD" id="cd13624">
    <property type="entry name" value="PBP2_Arg_Lys_His"/>
    <property type="match status" value="1"/>
</dbReference>
<feature type="chain" id="PRO_5046358668" evidence="7">
    <location>
        <begin position="19"/>
        <end position="271"/>
    </location>
</feature>
<dbReference type="SMART" id="SM00062">
    <property type="entry name" value="PBPb"/>
    <property type="match status" value="1"/>
</dbReference>
<comment type="subcellular location">
    <subcellularLocation>
        <location evidence="1">Cell envelope</location>
    </subcellularLocation>
</comment>
<dbReference type="RefSeq" id="WP_377058945.1">
    <property type="nucleotide sequence ID" value="NZ_JBHLUU010000123.1"/>
</dbReference>